<dbReference type="Proteomes" id="UP001354989">
    <property type="component" value="Chromosome"/>
</dbReference>
<protein>
    <recommendedName>
        <fullName evidence="3">Zinc ribbon domain-containing protein</fullName>
    </recommendedName>
</protein>
<name>A0ABN6L9I0_9BACT</name>
<evidence type="ECO:0000313" key="1">
    <source>
        <dbReference type="EMBL" id="BDC97973.1"/>
    </source>
</evidence>
<sequence length="60" mass="7024">MDQKKNTLPVAHQYSIEQLYHFRCGACAQWWSIADFQIVEQKKLYCPKCGHKAPVESIKK</sequence>
<reference evidence="1 2" key="1">
    <citation type="submission" date="2021-12" db="EMBL/GenBank/DDBJ databases">
        <title>Genome sequencing of bacteria with rrn-lacking chromosome and rrn-plasmid.</title>
        <authorList>
            <person name="Anda M."/>
            <person name="Iwasaki W."/>
        </authorList>
    </citation>
    <scope>NUCLEOTIDE SEQUENCE [LARGE SCALE GENOMIC DNA]</scope>
    <source>
        <strain evidence="1 2">NBRC 101262</strain>
    </source>
</reference>
<accession>A0ABN6L9I0</accession>
<dbReference type="EMBL" id="AP025292">
    <property type="protein sequence ID" value="BDC97973.1"/>
    <property type="molecule type" value="Genomic_DNA"/>
</dbReference>
<organism evidence="1 2">
    <name type="scientific">Persicobacter psychrovividus</name>
    <dbReference type="NCBI Taxonomy" id="387638"/>
    <lineage>
        <taxon>Bacteria</taxon>
        <taxon>Pseudomonadati</taxon>
        <taxon>Bacteroidota</taxon>
        <taxon>Cytophagia</taxon>
        <taxon>Cytophagales</taxon>
        <taxon>Persicobacteraceae</taxon>
        <taxon>Persicobacter</taxon>
    </lineage>
</organism>
<evidence type="ECO:0000313" key="2">
    <source>
        <dbReference type="Proteomes" id="UP001354989"/>
    </source>
</evidence>
<evidence type="ECO:0008006" key="3">
    <source>
        <dbReference type="Google" id="ProtNLM"/>
    </source>
</evidence>
<gene>
    <name evidence="1" type="ORF">PEPS_02540</name>
</gene>
<proteinExistence type="predicted"/>
<keyword evidence="2" id="KW-1185">Reference proteome</keyword>